<organism evidence="2 3">
    <name type="scientific">Paracoccus litorisediminis</name>
    <dbReference type="NCBI Taxonomy" id="2006130"/>
    <lineage>
        <taxon>Bacteria</taxon>
        <taxon>Pseudomonadati</taxon>
        <taxon>Pseudomonadota</taxon>
        <taxon>Alphaproteobacteria</taxon>
        <taxon>Rhodobacterales</taxon>
        <taxon>Paracoccaceae</taxon>
        <taxon>Paracoccus</taxon>
    </lineage>
</organism>
<dbReference type="EMBL" id="WMIG01000013">
    <property type="protein sequence ID" value="MTH61083.1"/>
    <property type="molecule type" value="Genomic_DNA"/>
</dbReference>
<dbReference type="AlphaFoldDB" id="A0A844HLE2"/>
<name>A0A844HLE2_9RHOB</name>
<keyword evidence="3" id="KW-1185">Reference proteome</keyword>
<comment type="caution">
    <text evidence="2">The sequence shown here is derived from an EMBL/GenBank/DDBJ whole genome shotgun (WGS) entry which is preliminary data.</text>
</comment>
<dbReference type="Proteomes" id="UP000449846">
    <property type="component" value="Unassembled WGS sequence"/>
</dbReference>
<evidence type="ECO:0000313" key="3">
    <source>
        <dbReference type="Proteomes" id="UP000449846"/>
    </source>
</evidence>
<sequence>MSHYLTLDQENRFSFTCPIFDSKVEMRGCVLVRDMVYQGKNFPQRQGCQVCIRGGKCPAAEIVRRIAHNQPNATDRCSATEPVHGKLPADVLEFVRPTVMLENALRRLAGSEVTMIQSANDRIDAQIATAPRERVAGKVTRVSATANYEKPEGRSTARKSAPASKPAANVEAAISGDMSAAINAAA</sequence>
<feature type="region of interest" description="Disordered" evidence="1">
    <location>
        <begin position="146"/>
        <end position="168"/>
    </location>
</feature>
<gene>
    <name evidence="2" type="ORF">GL300_17890</name>
</gene>
<evidence type="ECO:0000256" key="1">
    <source>
        <dbReference type="SAM" id="MobiDB-lite"/>
    </source>
</evidence>
<evidence type="ECO:0000313" key="2">
    <source>
        <dbReference type="EMBL" id="MTH61083.1"/>
    </source>
</evidence>
<dbReference type="RefSeq" id="WP_155041026.1">
    <property type="nucleotide sequence ID" value="NZ_WMIG01000013.1"/>
</dbReference>
<proteinExistence type="predicted"/>
<dbReference type="OrthoDB" id="9815753at2"/>
<accession>A0A844HLE2</accession>
<reference evidence="2 3" key="1">
    <citation type="submission" date="2019-11" db="EMBL/GenBank/DDBJ databases">
        <authorList>
            <person name="Dong K."/>
        </authorList>
    </citation>
    <scope>NUCLEOTIDE SEQUENCE [LARGE SCALE GENOMIC DNA]</scope>
    <source>
        <strain evidence="2 3">NBRC 112902</strain>
    </source>
</reference>
<feature type="compositionally biased region" description="Low complexity" evidence="1">
    <location>
        <begin position="158"/>
        <end position="168"/>
    </location>
</feature>
<protein>
    <submittedName>
        <fullName evidence="2">Uncharacterized protein</fullName>
    </submittedName>
</protein>